<sequence length="128" mass="13172">MGAFTVAEANAVLDARFVTGTTYYLALHTGDPGEDGDENEVLVAADADYVRQGFTFAGPAALKQKLNDSAVSWTVDAASAGYTVTHASIWTAATAGSCKFKAALAVPRALVANGVLTFEIGEVVAALD</sequence>
<comment type="caution">
    <text evidence="1">The sequence shown here is derived from an EMBL/GenBank/DDBJ whole genome shotgun (WGS) entry which is preliminary data.</text>
</comment>
<evidence type="ECO:0000313" key="2">
    <source>
        <dbReference type="Proteomes" id="UP000033969"/>
    </source>
</evidence>
<reference evidence="1 2" key="1">
    <citation type="journal article" date="2015" name="Nature">
        <title>rRNA introns, odd ribosomes, and small enigmatic genomes across a large radiation of phyla.</title>
        <authorList>
            <person name="Brown C.T."/>
            <person name="Hug L.A."/>
            <person name="Thomas B.C."/>
            <person name="Sharon I."/>
            <person name="Castelle C.J."/>
            <person name="Singh A."/>
            <person name="Wilkins M.J."/>
            <person name="Williams K.H."/>
            <person name="Banfield J.F."/>
        </authorList>
    </citation>
    <scope>NUCLEOTIDE SEQUENCE [LARGE SCALE GENOMIC DNA]</scope>
</reference>
<proteinExistence type="predicted"/>
<dbReference type="InterPro" id="IPR056908">
    <property type="entry name" value="Gp80-like"/>
</dbReference>
<dbReference type="AlphaFoldDB" id="A0A0G0ZUS2"/>
<dbReference type="EMBL" id="LCBU01000033">
    <property type="protein sequence ID" value="KKS16793.1"/>
    <property type="molecule type" value="Genomic_DNA"/>
</dbReference>
<dbReference type="Proteomes" id="UP000033969">
    <property type="component" value="Unassembled WGS sequence"/>
</dbReference>
<dbReference type="Pfam" id="PF23140">
    <property type="entry name" value="Gp80"/>
    <property type="match status" value="1"/>
</dbReference>
<gene>
    <name evidence="1" type="ORF">UU74_C0033G0025</name>
</gene>
<accession>A0A0G0ZUS2</accession>
<evidence type="ECO:0000313" key="1">
    <source>
        <dbReference type="EMBL" id="KKS16793.1"/>
    </source>
</evidence>
<organism evidence="1 2">
    <name type="scientific">Candidatus Woesebacteria bacterium GW2011_GWA1_41_7</name>
    <dbReference type="NCBI Taxonomy" id="1618556"/>
    <lineage>
        <taxon>Bacteria</taxon>
        <taxon>Candidatus Woeseibacteriota</taxon>
    </lineage>
</organism>
<name>A0A0G0ZUS2_9BACT</name>
<protein>
    <submittedName>
        <fullName evidence="1">Uncharacterized protein</fullName>
    </submittedName>
</protein>